<evidence type="ECO:0000313" key="2">
    <source>
        <dbReference type="EMBL" id="KUJ78862.1"/>
    </source>
</evidence>
<accession>A0A0X3TT15</accession>
<dbReference type="EMBL" id="LQBP01000005">
    <property type="protein sequence ID" value="KUJ78862.1"/>
    <property type="molecule type" value="Genomic_DNA"/>
</dbReference>
<proteinExistence type="predicted"/>
<evidence type="ECO:0000313" key="3">
    <source>
        <dbReference type="Proteomes" id="UP000053690"/>
    </source>
</evidence>
<dbReference type="STRING" id="1685378.AVO44_10755"/>
<reference evidence="3" key="1">
    <citation type="submission" date="2015-12" db="EMBL/GenBank/DDBJ databases">
        <authorList>
            <person name="Zhang G."/>
            <person name="Stingl U."/>
        </authorList>
    </citation>
    <scope>NUCLEOTIDE SEQUENCE [LARGE SCALE GENOMIC DNA]</scope>
    <source>
        <strain evidence="3">ZGT108</strain>
    </source>
</reference>
<feature type="compositionally biased region" description="Basic and acidic residues" evidence="1">
    <location>
        <begin position="14"/>
        <end position="25"/>
    </location>
</feature>
<keyword evidence="3" id="KW-1185">Reference proteome</keyword>
<sequence length="59" mass="6523">MDRALTPSIWSVPKDADAATGPERKPMRAPVFIQDAMTPLGDETLLLKLLRDQSADQDE</sequence>
<dbReference type="Proteomes" id="UP000053690">
    <property type="component" value="Unassembled WGS sequence"/>
</dbReference>
<feature type="region of interest" description="Disordered" evidence="1">
    <location>
        <begin position="1"/>
        <end position="25"/>
    </location>
</feature>
<comment type="caution">
    <text evidence="2">The sequence shown here is derived from an EMBL/GenBank/DDBJ whole genome shotgun (WGS) entry which is preliminary data.</text>
</comment>
<evidence type="ECO:0000256" key="1">
    <source>
        <dbReference type="SAM" id="MobiDB-lite"/>
    </source>
</evidence>
<dbReference type="AlphaFoldDB" id="A0A0X3TT15"/>
<dbReference type="OrthoDB" id="7709419at2"/>
<name>A0A0X3TT15_9RHOB</name>
<protein>
    <submittedName>
        <fullName evidence="2">Uncharacterized protein</fullName>
    </submittedName>
</protein>
<organism evidence="2 3">
    <name type="scientific">Ruegeria profundi</name>
    <dbReference type="NCBI Taxonomy" id="1685378"/>
    <lineage>
        <taxon>Bacteria</taxon>
        <taxon>Pseudomonadati</taxon>
        <taxon>Pseudomonadota</taxon>
        <taxon>Alphaproteobacteria</taxon>
        <taxon>Rhodobacterales</taxon>
        <taxon>Roseobacteraceae</taxon>
        <taxon>Ruegeria</taxon>
    </lineage>
</organism>
<dbReference type="RefSeq" id="WP_068336649.1">
    <property type="nucleotide sequence ID" value="NZ_JAIUZS010000005.1"/>
</dbReference>
<gene>
    <name evidence="2" type="ORF">AVO44_10755</name>
</gene>